<evidence type="ECO:0000313" key="1">
    <source>
        <dbReference type="EMBL" id="KAF6422677.1"/>
    </source>
</evidence>
<protein>
    <submittedName>
        <fullName evidence="1">Uncharacterized protein</fullName>
    </submittedName>
</protein>
<dbReference type="Proteomes" id="UP000593571">
    <property type="component" value="Unassembled WGS sequence"/>
</dbReference>
<proteinExistence type="predicted"/>
<reference evidence="1 2" key="1">
    <citation type="journal article" date="2020" name="Nature">
        <title>Six reference-quality genomes reveal evolution of bat adaptations.</title>
        <authorList>
            <person name="Jebb D."/>
            <person name="Huang Z."/>
            <person name="Pippel M."/>
            <person name="Hughes G.M."/>
            <person name="Lavrichenko K."/>
            <person name="Devanna P."/>
            <person name="Winkler S."/>
            <person name="Jermiin L.S."/>
            <person name="Skirmuntt E.C."/>
            <person name="Katzourakis A."/>
            <person name="Burkitt-Gray L."/>
            <person name="Ray D.A."/>
            <person name="Sullivan K.A.M."/>
            <person name="Roscito J.G."/>
            <person name="Kirilenko B.M."/>
            <person name="Davalos L.M."/>
            <person name="Corthals A.P."/>
            <person name="Power M.L."/>
            <person name="Jones G."/>
            <person name="Ransome R.D."/>
            <person name="Dechmann D.K.N."/>
            <person name="Locatelli A.G."/>
            <person name="Puechmaille S.J."/>
            <person name="Fedrigo O."/>
            <person name="Jarvis E.D."/>
            <person name="Hiller M."/>
            <person name="Vernes S.C."/>
            <person name="Myers E.W."/>
            <person name="Teeling E.C."/>
        </authorList>
    </citation>
    <scope>NUCLEOTIDE SEQUENCE [LARGE SCALE GENOMIC DNA]</scope>
    <source>
        <strain evidence="1">MRouAeg1</strain>
        <tissue evidence="1">Muscle</tissue>
    </source>
</reference>
<organism evidence="1 2">
    <name type="scientific">Rousettus aegyptiacus</name>
    <name type="common">Egyptian fruit bat</name>
    <name type="synonym">Pteropus aegyptiacus</name>
    <dbReference type="NCBI Taxonomy" id="9407"/>
    <lineage>
        <taxon>Eukaryota</taxon>
        <taxon>Metazoa</taxon>
        <taxon>Chordata</taxon>
        <taxon>Craniata</taxon>
        <taxon>Vertebrata</taxon>
        <taxon>Euteleostomi</taxon>
        <taxon>Mammalia</taxon>
        <taxon>Eutheria</taxon>
        <taxon>Laurasiatheria</taxon>
        <taxon>Chiroptera</taxon>
        <taxon>Yinpterochiroptera</taxon>
        <taxon>Pteropodoidea</taxon>
        <taxon>Pteropodidae</taxon>
        <taxon>Rousettinae</taxon>
        <taxon>Rousettus</taxon>
    </lineage>
</organism>
<keyword evidence="2" id="KW-1185">Reference proteome</keyword>
<sequence>MPYRGPEAGIFPKPTLRLRVSAVDDLEGIPGSGQQGRETGRRRMIAPTRWDPEQLTIVGRWARSHWARWQTVWNTPQKGCARRKQLWLPPPAPVWPSPRPLPGISAPTPHLPARSHLGATRRAVRGRVALALYGTDRPRLPLAHKNQT</sequence>
<dbReference type="AlphaFoldDB" id="A0A7J8DHJ9"/>
<gene>
    <name evidence="1" type="ORF">HJG63_008519</name>
</gene>
<comment type="caution">
    <text evidence="1">The sequence shown here is derived from an EMBL/GenBank/DDBJ whole genome shotgun (WGS) entry which is preliminary data.</text>
</comment>
<dbReference type="EMBL" id="JACASE010000012">
    <property type="protein sequence ID" value="KAF6422677.1"/>
    <property type="molecule type" value="Genomic_DNA"/>
</dbReference>
<evidence type="ECO:0000313" key="2">
    <source>
        <dbReference type="Proteomes" id="UP000593571"/>
    </source>
</evidence>
<accession>A0A7J8DHJ9</accession>
<name>A0A7J8DHJ9_ROUAE</name>